<organism evidence="2 3">
    <name type="scientific">Marixanthomonas ophiurae</name>
    <dbReference type="NCBI Taxonomy" id="387659"/>
    <lineage>
        <taxon>Bacteria</taxon>
        <taxon>Pseudomonadati</taxon>
        <taxon>Bacteroidota</taxon>
        <taxon>Flavobacteriia</taxon>
        <taxon>Flavobacteriales</taxon>
        <taxon>Flavobacteriaceae</taxon>
        <taxon>Marixanthomonas</taxon>
    </lineage>
</organism>
<keyword evidence="1" id="KW-0812">Transmembrane</keyword>
<dbReference type="Proteomes" id="UP000261082">
    <property type="component" value="Unassembled WGS sequence"/>
</dbReference>
<feature type="transmembrane region" description="Helical" evidence="1">
    <location>
        <begin position="51"/>
        <end position="71"/>
    </location>
</feature>
<evidence type="ECO:0000313" key="3">
    <source>
        <dbReference type="Proteomes" id="UP000261082"/>
    </source>
</evidence>
<dbReference type="OrthoDB" id="5471072at2"/>
<name>A0A3E1Q713_9FLAO</name>
<sequence>MESILLPKQPHPAVSYLRVGRLLYFSLILFILESWVYGVQLMEAWNNASGYIVAIWAWCFLFSFIHIYLVIMDGWSRYQNYKRAKDQFFIHGFRPRIADIYIVSKCQRMAAETAAEELGIKEEVQTYYKSCGVKWYHYIPYFMVKEPLFMFKKHFWSRTFLEKNYTPKFDFQNMPQATSV</sequence>
<dbReference type="AlphaFoldDB" id="A0A3E1Q713"/>
<accession>A0A3E1Q713</accession>
<comment type="caution">
    <text evidence="2">The sequence shown here is derived from an EMBL/GenBank/DDBJ whole genome shotgun (WGS) entry which is preliminary data.</text>
</comment>
<evidence type="ECO:0000256" key="1">
    <source>
        <dbReference type="SAM" id="Phobius"/>
    </source>
</evidence>
<keyword evidence="1" id="KW-0472">Membrane</keyword>
<evidence type="ECO:0000313" key="2">
    <source>
        <dbReference type="EMBL" id="RFN57925.1"/>
    </source>
</evidence>
<reference evidence="2 3" key="1">
    <citation type="journal article" date="2007" name="Int. J. Syst. Evol. Microbiol.">
        <title>Marixanthomonas ophiurae gen. nov., sp. nov., a marine bacterium of the family Flavobacteriaceae isolated from a deep-sea brittle star.</title>
        <authorList>
            <person name="Romanenko L.A."/>
            <person name="Uchino M."/>
            <person name="Frolova G.M."/>
            <person name="Mikhailov V.V."/>
        </authorList>
    </citation>
    <scope>NUCLEOTIDE SEQUENCE [LARGE SCALE GENOMIC DNA]</scope>
    <source>
        <strain evidence="2 3">KMM 3046</strain>
    </source>
</reference>
<dbReference type="RefSeq" id="WP_117159874.1">
    <property type="nucleotide sequence ID" value="NZ_QVID01000002.1"/>
</dbReference>
<gene>
    <name evidence="2" type="ORF">DZ858_11825</name>
</gene>
<keyword evidence="1" id="KW-1133">Transmembrane helix</keyword>
<keyword evidence="3" id="KW-1185">Reference proteome</keyword>
<proteinExistence type="predicted"/>
<feature type="transmembrane region" description="Helical" evidence="1">
    <location>
        <begin position="21"/>
        <end position="39"/>
    </location>
</feature>
<protein>
    <submittedName>
        <fullName evidence="2">Uncharacterized protein</fullName>
    </submittedName>
</protein>
<dbReference type="EMBL" id="QVID01000002">
    <property type="protein sequence ID" value="RFN57925.1"/>
    <property type="molecule type" value="Genomic_DNA"/>
</dbReference>